<organism evidence="6 7">
    <name type="scientific">Zophobihabitans entericus</name>
    <dbReference type="NCBI Taxonomy" id="1635327"/>
    <lineage>
        <taxon>Bacteria</taxon>
        <taxon>Pseudomonadati</taxon>
        <taxon>Pseudomonadota</taxon>
        <taxon>Gammaproteobacteria</taxon>
        <taxon>Orbales</taxon>
        <taxon>Orbaceae</taxon>
        <taxon>Zophobihabitans</taxon>
    </lineage>
</organism>
<dbReference type="GO" id="GO:0097367">
    <property type="term" value="F:carbohydrate derivative binding"/>
    <property type="evidence" value="ECO:0007669"/>
    <property type="project" value="InterPro"/>
</dbReference>
<dbReference type="FunCoup" id="A0A6G9ICK1">
    <property type="interactions" value="75"/>
</dbReference>
<dbReference type="KEGG" id="orb:IPMB12_07650"/>
<dbReference type="SUPFAM" id="SSF53697">
    <property type="entry name" value="SIS domain"/>
    <property type="match status" value="1"/>
</dbReference>
<dbReference type="GO" id="GO:0003677">
    <property type="term" value="F:DNA binding"/>
    <property type="evidence" value="ECO:0007669"/>
    <property type="project" value="UniProtKB-KW"/>
</dbReference>
<sequence length="283" mass="31565">MSLLKLKEMQQDLSKKELLVASYILNNAETIKTISIHSLAEATKVSTATILRLCDKLGYSGFSDFKIALIASPNTTQSKLYLQDDIKVSDSMEEINAKVFQMEKLAIDATYSMIDTATLNQAVDMLIKCNKVVIYGAASSSLIGKELEYQLIKLKKNVSCNFDYYVQHNILGTLDKDDVLIIFSNSGETSLCIKLLEYSKKLNVPSIAITRLGHSKVSSLASIVLHTSSEETSRLIPIRSKVSQLSIINILVANIFVRQYEENFERLSALVSSPNYLKTQNNF</sequence>
<dbReference type="CDD" id="cd05013">
    <property type="entry name" value="SIS_RpiR"/>
    <property type="match status" value="1"/>
</dbReference>
<dbReference type="SUPFAM" id="SSF46689">
    <property type="entry name" value="Homeodomain-like"/>
    <property type="match status" value="1"/>
</dbReference>
<evidence type="ECO:0000313" key="6">
    <source>
        <dbReference type="EMBL" id="QIQ21567.1"/>
    </source>
</evidence>
<accession>A0A6G9ICK1</accession>
<dbReference type="AlphaFoldDB" id="A0A6G9ICK1"/>
<name>A0A6G9ICK1_9GAMM</name>
<evidence type="ECO:0000256" key="1">
    <source>
        <dbReference type="ARBA" id="ARBA00023015"/>
    </source>
</evidence>
<evidence type="ECO:0000256" key="3">
    <source>
        <dbReference type="ARBA" id="ARBA00023163"/>
    </source>
</evidence>
<feature type="domain" description="HTH rpiR-type" evidence="4">
    <location>
        <begin position="1"/>
        <end position="76"/>
    </location>
</feature>
<dbReference type="InParanoid" id="A0A6G9ICK1"/>
<keyword evidence="3" id="KW-0804">Transcription</keyword>
<dbReference type="InterPro" id="IPR046348">
    <property type="entry name" value="SIS_dom_sf"/>
</dbReference>
<protein>
    <submittedName>
        <fullName evidence="6">MurR/RpiR family transcriptional regulator</fullName>
    </submittedName>
</protein>
<dbReference type="Gene3D" id="1.10.10.10">
    <property type="entry name" value="Winged helix-like DNA-binding domain superfamily/Winged helix DNA-binding domain"/>
    <property type="match status" value="1"/>
</dbReference>
<evidence type="ECO:0000313" key="7">
    <source>
        <dbReference type="Proteomes" id="UP000501168"/>
    </source>
</evidence>
<dbReference type="Proteomes" id="UP000501168">
    <property type="component" value="Chromosome"/>
</dbReference>
<keyword evidence="7" id="KW-1185">Reference proteome</keyword>
<dbReference type="EMBL" id="CP050253">
    <property type="protein sequence ID" value="QIQ21567.1"/>
    <property type="molecule type" value="Genomic_DNA"/>
</dbReference>
<evidence type="ECO:0000256" key="2">
    <source>
        <dbReference type="ARBA" id="ARBA00023125"/>
    </source>
</evidence>
<dbReference type="InterPro" id="IPR000281">
    <property type="entry name" value="HTH_RpiR"/>
</dbReference>
<dbReference type="GO" id="GO:1901135">
    <property type="term" value="P:carbohydrate derivative metabolic process"/>
    <property type="evidence" value="ECO:0007669"/>
    <property type="project" value="InterPro"/>
</dbReference>
<proteinExistence type="predicted"/>
<dbReference type="InterPro" id="IPR047640">
    <property type="entry name" value="RpiR-like"/>
</dbReference>
<keyword evidence="1" id="KW-0805">Transcription regulation</keyword>
<dbReference type="GO" id="GO:0003700">
    <property type="term" value="F:DNA-binding transcription factor activity"/>
    <property type="evidence" value="ECO:0007669"/>
    <property type="project" value="InterPro"/>
</dbReference>
<evidence type="ECO:0000259" key="4">
    <source>
        <dbReference type="PROSITE" id="PS51071"/>
    </source>
</evidence>
<dbReference type="PROSITE" id="PS51071">
    <property type="entry name" value="HTH_RPIR"/>
    <property type="match status" value="1"/>
</dbReference>
<dbReference type="Pfam" id="PF01380">
    <property type="entry name" value="SIS"/>
    <property type="match status" value="1"/>
</dbReference>
<evidence type="ECO:0000259" key="5">
    <source>
        <dbReference type="PROSITE" id="PS51464"/>
    </source>
</evidence>
<reference evidence="6 7" key="1">
    <citation type="submission" date="2020-03" db="EMBL/GenBank/DDBJ databases">
        <title>Complete genome sequence of Orbus sp. IPMB12 (BCRC 80908).</title>
        <authorList>
            <person name="Lo W.-S."/>
            <person name="Chang T.-H."/>
            <person name="Kuo C.-H."/>
        </authorList>
    </citation>
    <scope>NUCLEOTIDE SEQUENCE [LARGE SCALE GENOMIC DNA]</scope>
    <source>
        <strain evidence="6 7">IPMB12</strain>
    </source>
</reference>
<dbReference type="InterPro" id="IPR036388">
    <property type="entry name" value="WH-like_DNA-bd_sf"/>
</dbReference>
<dbReference type="Gene3D" id="3.40.50.10490">
    <property type="entry name" value="Glucose-6-phosphate isomerase like protein, domain 1"/>
    <property type="match status" value="1"/>
</dbReference>
<gene>
    <name evidence="6" type="ORF">IPMB12_07650</name>
</gene>
<keyword evidence="2" id="KW-0238">DNA-binding</keyword>
<dbReference type="Pfam" id="PF01418">
    <property type="entry name" value="HTH_6"/>
    <property type="match status" value="1"/>
</dbReference>
<dbReference type="InterPro" id="IPR009057">
    <property type="entry name" value="Homeodomain-like_sf"/>
</dbReference>
<dbReference type="PROSITE" id="PS51464">
    <property type="entry name" value="SIS"/>
    <property type="match status" value="1"/>
</dbReference>
<dbReference type="PANTHER" id="PTHR30514:SF1">
    <property type="entry name" value="HTH-TYPE TRANSCRIPTIONAL REGULATOR HEXR-RELATED"/>
    <property type="match status" value="1"/>
</dbReference>
<feature type="domain" description="SIS" evidence="5">
    <location>
        <begin position="122"/>
        <end position="261"/>
    </location>
</feature>
<dbReference type="PANTHER" id="PTHR30514">
    <property type="entry name" value="GLUCOKINASE"/>
    <property type="match status" value="1"/>
</dbReference>
<dbReference type="RefSeq" id="WP_166916510.1">
    <property type="nucleotide sequence ID" value="NZ_CP050253.1"/>
</dbReference>
<dbReference type="InterPro" id="IPR035472">
    <property type="entry name" value="RpiR-like_SIS"/>
</dbReference>
<dbReference type="InterPro" id="IPR001347">
    <property type="entry name" value="SIS_dom"/>
</dbReference>